<organism evidence="3 4">
    <name type="scientific">Spirosoma pollinicola</name>
    <dbReference type="NCBI Taxonomy" id="2057025"/>
    <lineage>
        <taxon>Bacteria</taxon>
        <taxon>Pseudomonadati</taxon>
        <taxon>Bacteroidota</taxon>
        <taxon>Cytophagia</taxon>
        <taxon>Cytophagales</taxon>
        <taxon>Cytophagaceae</taxon>
        <taxon>Spirosoma</taxon>
    </lineage>
</organism>
<dbReference type="EMBL" id="CP025096">
    <property type="protein sequence ID" value="AUD04203.1"/>
    <property type="molecule type" value="Genomic_DNA"/>
</dbReference>
<feature type="transmembrane region" description="Helical" evidence="1">
    <location>
        <begin position="20"/>
        <end position="41"/>
    </location>
</feature>
<keyword evidence="1" id="KW-1133">Transmembrane helix</keyword>
<keyword evidence="4" id="KW-1185">Reference proteome</keyword>
<feature type="transmembrane region" description="Helical" evidence="1">
    <location>
        <begin position="206"/>
        <end position="227"/>
    </location>
</feature>
<protein>
    <recommendedName>
        <fullName evidence="2">Conjugative transposon TraJ C-terminal domain-containing protein</fullName>
    </recommendedName>
</protein>
<feature type="transmembrane region" description="Helical" evidence="1">
    <location>
        <begin position="266"/>
        <end position="287"/>
    </location>
</feature>
<dbReference type="Pfam" id="PF07863">
    <property type="entry name" value="CtnDOT_TraJ"/>
    <property type="match status" value="1"/>
</dbReference>
<feature type="transmembrane region" description="Helical" evidence="1">
    <location>
        <begin position="62"/>
        <end position="85"/>
    </location>
</feature>
<keyword evidence="1" id="KW-0812">Transmembrane</keyword>
<keyword evidence="1" id="KW-0472">Membrane</keyword>
<accession>A0A2K8Z2U7</accession>
<dbReference type="InterPro" id="IPR012424">
    <property type="entry name" value="Conjugative_transposon_TraJ_C"/>
</dbReference>
<gene>
    <name evidence="3" type="ORF">CWM47_21600</name>
</gene>
<name>A0A2K8Z2U7_9BACT</name>
<sequence length="348" mass="37752">MQDSVVQQLDTLVSQLLTQYSWFIGLAQAIGGLGALCYVFTRVWGHLARNEEIDIVPLFRPVALAICLMSYGGIVNGVTSLSGALNEMTQPFIDSQKTLVDNLTKQKKTAVAAKRQKTLGLIDSDHDGEESWMEILKAMFDADSATQFGADMMSYSVQNVVDQLMTTLGEVLYLFAFLCLKFLVSFFIVVLLITGPITFGLATFEWFYSGLAAWCTRVINMLMWIPITNILSGMLESIHVMMLRKDLQQLAASTDSTFTLDDFTMVIFYLIGTVAYLTVPMAASWVVESSGADQAISKTLGGAKAGGGVLGGVGGVGGGVARGAGRSVSGGFERIREWNSKLPTLNRI</sequence>
<dbReference type="KEGG" id="spir:CWM47_21600"/>
<evidence type="ECO:0000313" key="4">
    <source>
        <dbReference type="Proteomes" id="UP000232883"/>
    </source>
</evidence>
<dbReference type="RefSeq" id="WP_100990269.1">
    <property type="nucleotide sequence ID" value="NZ_CP025096.1"/>
</dbReference>
<feature type="domain" description="Conjugative transposon TraJ C-terminal" evidence="2">
    <location>
        <begin position="5"/>
        <end position="303"/>
    </location>
</feature>
<feature type="transmembrane region" description="Helical" evidence="1">
    <location>
        <begin position="171"/>
        <end position="194"/>
    </location>
</feature>
<proteinExistence type="predicted"/>
<dbReference type="Proteomes" id="UP000232883">
    <property type="component" value="Chromosome"/>
</dbReference>
<dbReference type="OrthoDB" id="1147144at2"/>
<reference evidence="3 4" key="1">
    <citation type="submission" date="2017-11" db="EMBL/GenBank/DDBJ databases">
        <title>Taxonomic description and genome sequences of Spirosoma HA7 sp. nov., isolated from pollen microhabitat of Corylus avellana.</title>
        <authorList>
            <person name="Ambika Manirajan B."/>
            <person name="Suarez C."/>
            <person name="Ratering S."/>
            <person name="Geissler-Plaum R."/>
            <person name="Cardinale M."/>
            <person name="Sylvia S."/>
        </authorList>
    </citation>
    <scope>NUCLEOTIDE SEQUENCE [LARGE SCALE GENOMIC DNA]</scope>
    <source>
        <strain evidence="3 4">HA7</strain>
    </source>
</reference>
<evidence type="ECO:0000256" key="1">
    <source>
        <dbReference type="SAM" id="Phobius"/>
    </source>
</evidence>
<evidence type="ECO:0000313" key="3">
    <source>
        <dbReference type="EMBL" id="AUD04203.1"/>
    </source>
</evidence>
<dbReference type="AlphaFoldDB" id="A0A2K8Z2U7"/>
<evidence type="ECO:0000259" key="2">
    <source>
        <dbReference type="Pfam" id="PF07863"/>
    </source>
</evidence>